<keyword evidence="1" id="KW-0472">Membrane</keyword>
<dbReference type="InterPro" id="IPR045519">
    <property type="entry name" value="DUF6476"/>
</dbReference>
<gene>
    <name evidence="2" type="ordered locus">KVU_0343</name>
</gene>
<dbReference type="KEGG" id="kvl:KVU_0343"/>
<evidence type="ECO:0000256" key="1">
    <source>
        <dbReference type="SAM" id="Phobius"/>
    </source>
</evidence>
<sequence length="104" mass="11175">MTPVPEPDQNAPLPPQLAWLRRLVTTLMVVMILGFLVLIAVLVTRLGRAPALLPDEISLPAGESALSLTMAEGWYLVVTASGRALVYDRDSGALLQEVELITAP</sequence>
<keyword evidence="1" id="KW-0812">Transmembrane</keyword>
<dbReference type="HOGENOM" id="CLU_171065_0_0_5"/>
<protein>
    <submittedName>
        <fullName evidence="2">Uncharacterized protein</fullName>
    </submittedName>
</protein>
<organism evidence="2 3">
    <name type="scientific">Ketogulonicigenium vulgare (strain WSH-001)</name>
    <dbReference type="NCBI Taxonomy" id="759362"/>
    <lineage>
        <taxon>Bacteria</taxon>
        <taxon>Pseudomonadati</taxon>
        <taxon>Pseudomonadota</taxon>
        <taxon>Alphaproteobacteria</taxon>
        <taxon>Rhodobacterales</taxon>
        <taxon>Roseobacteraceae</taxon>
        <taxon>Ketogulonicigenium</taxon>
    </lineage>
</organism>
<keyword evidence="3" id="KW-1185">Reference proteome</keyword>
<accession>F9Y9T1</accession>
<dbReference type="Pfam" id="PF20082">
    <property type="entry name" value="DUF6476"/>
    <property type="match status" value="1"/>
</dbReference>
<evidence type="ECO:0000313" key="2">
    <source>
        <dbReference type="EMBL" id="AEM40183.1"/>
    </source>
</evidence>
<dbReference type="EMBL" id="CP002018">
    <property type="protein sequence ID" value="AEM40183.1"/>
    <property type="molecule type" value="Genomic_DNA"/>
</dbReference>
<dbReference type="PATRIC" id="fig|759362.5.peg.360"/>
<proteinExistence type="predicted"/>
<feature type="transmembrane region" description="Helical" evidence="1">
    <location>
        <begin position="20"/>
        <end position="43"/>
    </location>
</feature>
<dbReference type="RefSeq" id="WP_013383612.1">
    <property type="nucleotide sequence ID" value="NC_017384.1"/>
</dbReference>
<dbReference type="Proteomes" id="UP000000692">
    <property type="component" value="Chromosome"/>
</dbReference>
<evidence type="ECO:0000313" key="3">
    <source>
        <dbReference type="Proteomes" id="UP000000692"/>
    </source>
</evidence>
<dbReference type="OrthoDB" id="7872651at2"/>
<dbReference type="AlphaFoldDB" id="F9Y9T1"/>
<keyword evidence="1" id="KW-1133">Transmembrane helix</keyword>
<dbReference type="eggNOG" id="ENOG5032ZZI">
    <property type="taxonomic scope" value="Bacteria"/>
</dbReference>
<reference evidence="2 3" key="1">
    <citation type="journal article" date="2011" name="J. Bacteriol.">
        <title>Complete genome sequence of the industrial strain Ketogulonicigenium vulgare WSH-001.</title>
        <authorList>
            <person name="Liu L."/>
            <person name="Li Y."/>
            <person name="Zhang J."/>
            <person name="Zhou Z."/>
            <person name="Liu J."/>
            <person name="Li X."/>
            <person name="Zhou J."/>
            <person name="Du G."/>
            <person name="Wang L."/>
            <person name="Chen J."/>
        </authorList>
    </citation>
    <scope>NUCLEOTIDE SEQUENCE [LARGE SCALE GENOMIC DNA]</scope>
    <source>
        <strain evidence="2 3">WSH-001</strain>
    </source>
</reference>
<name>F9Y9T1_KETVW</name>